<reference evidence="2" key="1">
    <citation type="journal article" date="2016" name="Nat. Biotechnol.">
        <title>Sequencing wild and cultivated cassava and related species reveals extensive interspecific hybridization and genetic diversity.</title>
        <authorList>
            <person name="Bredeson J.V."/>
            <person name="Lyons J.B."/>
            <person name="Prochnik S.E."/>
            <person name="Wu G.A."/>
            <person name="Ha C.M."/>
            <person name="Edsinger-Gonzales E."/>
            <person name="Grimwood J."/>
            <person name="Schmutz J."/>
            <person name="Rabbi I.Y."/>
            <person name="Egesi C."/>
            <person name="Nauluvula P."/>
            <person name="Lebot V."/>
            <person name="Ndunguru J."/>
            <person name="Mkamilo G."/>
            <person name="Bart R.S."/>
            <person name="Setter T.L."/>
            <person name="Gleadow R.M."/>
            <person name="Kulakow P."/>
            <person name="Ferguson M.E."/>
            <person name="Rounsley S."/>
            <person name="Rokhsar D.S."/>
        </authorList>
    </citation>
    <scope>NUCLEOTIDE SEQUENCE [LARGE SCALE GENOMIC DNA]</scope>
    <source>
        <strain evidence="2">cv. AM560-2</strain>
    </source>
</reference>
<evidence type="ECO:0000313" key="2">
    <source>
        <dbReference type="Proteomes" id="UP000091857"/>
    </source>
</evidence>
<dbReference type="Proteomes" id="UP000091857">
    <property type="component" value="Chromosome 8"/>
</dbReference>
<organism evidence="1 2">
    <name type="scientific">Manihot esculenta</name>
    <name type="common">Cassava</name>
    <name type="synonym">Jatropha manihot</name>
    <dbReference type="NCBI Taxonomy" id="3983"/>
    <lineage>
        <taxon>Eukaryota</taxon>
        <taxon>Viridiplantae</taxon>
        <taxon>Streptophyta</taxon>
        <taxon>Embryophyta</taxon>
        <taxon>Tracheophyta</taxon>
        <taxon>Spermatophyta</taxon>
        <taxon>Magnoliopsida</taxon>
        <taxon>eudicotyledons</taxon>
        <taxon>Gunneridae</taxon>
        <taxon>Pentapetalae</taxon>
        <taxon>rosids</taxon>
        <taxon>fabids</taxon>
        <taxon>Malpighiales</taxon>
        <taxon>Euphorbiaceae</taxon>
        <taxon>Crotonoideae</taxon>
        <taxon>Manihoteae</taxon>
        <taxon>Manihot</taxon>
    </lineage>
</organism>
<accession>A0ACB7H8R3</accession>
<evidence type="ECO:0000313" key="1">
    <source>
        <dbReference type="EMBL" id="KAG8648630.1"/>
    </source>
</evidence>
<dbReference type="EMBL" id="CM004394">
    <property type="protein sequence ID" value="KAG8648630.1"/>
    <property type="molecule type" value="Genomic_DNA"/>
</dbReference>
<proteinExistence type="predicted"/>
<sequence length="395" mass="44115">MVAAGNTGMILYKIYRALTYGLTPLVHLHLLWRRRRGLEHPTRWPERLGRSSLPRPSGPLIWFHAVSLGEGMAAIPVIKRCVHCRPDLSILMTTTTFSAFEVITNQLPSGVLYQFSPVDTPTAVDAFLDHWKPNAIILLESELWPNLIMGSSRKRISLALLNARLSMKSFRLWSQPVLLPLISLMLSQFSLIVPLSTMQAIRFQVLQAPPFIINFSGDLKYAVEFDASSGEIGSIEYLKGQLASRHVWMASSIHRGEEKVMLGVHRALIQMYPDLVTIIVPRYPQDALEIAQELQKEGLNVALRSQHRRIMPGTQIYMVDTLGELRCLYSLSAVAVIGGSFFPGLAGHNISEAAAAGCAVLTGHHVGHFSHMVKEMQRLNPLSITQNCHLWSFNP</sequence>
<comment type="caution">
    <text evidence="1">The sequence shown here is derived from an EMBL/GenBank/DDBJ whole genome shotgun (WGS) entry which is preliminary data.</text>
</comment>
<name>A0ACB7H8R3_MANES</name>
<gene>
    <name evidence="1" type="ORF">MANES_08G018900v8</name>
</gene>
<keyword evidence="2" id="KW-1185">Reference proteome</keyword>
<protein>
    <submittedName>
        <fullName evidence="1">Uncharacterized protein</fullName>
    </submittedName>
</protein>